<dbReference type="AlphaFoldDB" id="A0A0F9E994"/>
<comment type="caution">
    <text evidence="1">The sequence shown here is derived from an EMBL/GenBank/DDBJ whole genome shotgun (WGS) entry which is preliminary data.</text>
</comment>
<protein>
    <recommendedName>
        <fullName evidence="2">LexA repressor DNA-binding domain-containing protein</fullName>
    </recommendedName>
</protein>
<proteinExistence type="predicted"/>
<evidence type="ECO:0008006" key="2">
    <source>
        <dbReference type="Google" id="ProtNLM"/>
    </source>
</evidence>
<name>A0A0F9E994_9ZZZZ</name>
<organism evidence="1">
    <name type="scientific">marine sediment metagenome</name>
    <dbReference type="NCBI Taxonomy" id="412755"/>
    <lineage>
        <taxon>unclassified sequences</taxon>
        <taxon>metagenomes</taxon>
        <taxon>ecological metagenomes</taxon>
    </lineage>
</organism>
<accession>A0A0F9E994</accession>
<reference evidence="1" key="1">
    <citation type="journal article" date="2015" name="Nature">
        <title>Complex archaea that bridge the gap between prokaryotes and eukaryotes.</title>
        <authorList>
            <person name="Spang A."/>
            <person name="Saw J.H."/>
            <person name="Jorgensen S.L."/>
            <person name="Zaremba-Niedzwiedzka K."/>
            <person name="Martijn J."/>
            <person name="Lind A.E."/>
            <person name="van Eijk R."/>
            <person name="Schleper C."/>
            <person name="Guy L."/>
            <person name="Ettema T.J."/>
        </authorList>
    </citation>
    <scope>NUCLEOTIDE SEQUENCE</scope>
</reference>
<dbReference type="EMBL" id="LAZR01038023">
    <property type="protein sequence ID" value="KKL20633.1"/>
    <property type="molecule type" value="Genomic_DNA"/>
</dbReference>
<sequence length="34" mass="4029">MAKITPYEARVLRLMREYALEIRHAGRFPHFPGT</sequence>
<feature type="non-terminal residue" evidence="1">
    <location>
        <position position="34"/>
    </location>
</feature>
<evidence type="ECO:0000313" key="1">
    <source>
        <dbReference type="EMBL" id="KKL20633.1"/>
    </source>
</evidence>
<gene>
    <name evidence="1" type="ORF">LCGC14_2453470</name>
</gene>